<dbReference type="RefSeq" id="WP_157168521.1">
    <property type="nucleotide sequence ID" value="NZ_WPNZ01000022.1"/>
</dbReference>
<dbReference type="AlphaFoldDB" id="A0A6L6X6S3"/>
<dbReference type="EMBL" id="WPNZ01000022">
    <property type="protein sequence ID" value="MVO89260.1"/>
    <property type="molecule type" value="Genomic_DNA"/>
</dbReference>
<protein>
    <submittedName>
        <fullName evidence="2">SidA/IucD/PvdA family monooxygenase</fullName>
    </submittedName>
</protein>
<organism evidence="2 3">
    <name type="scientific">Streptomyces typhae</name>
    <dbReference type="NCBI Taxonomy" id="2681492"/>
    <lineage>
        <taxon>Bacteria</taxon>
        <taxon>Bacillati</taxon>
        <taxon>Actinomycetota</taxon>
        <taxon>Actinomycetes</taxon>
        <taxon>Kitasatosporales</taxon>
        <taxon>Streptomycetaceae</taxon>
        <taxon>Streptomyces</taxon>
    </lineage>
</organism>
<dbReference type="SUPFAM" id="SSF51905">
    <property type="entry name" value="FAD/NAD(P)-binding domain"/>
    <property type="match status" value="1"/>
</dbReference>
<dbReference type="GO" id="GO:0050660">
    <property type="term" value="F:flavin adenine dinucleotide binding"/>
    <property type="evidence" value="ECO:0007669"/>
    <property type="project" value="TreeGrafter"/>
</dbReference>
<dbReference type="Pfam" id="PF13738">
    <property type="entry name" value="Pyr_redox_3"/>
    <property type="match status" value="1"/>
</dbReference>
<dbReference type="InterPro" id="IPR036188">
    <property type="entry name" value="FAD/NAD-bd_sf"/>
</dbReference>
<gene>
    <name evidence="2" type="ORF">GPA10_32020</name>
</gene>
<dbReference type="PANTHER" id="PTHR43539">
    <property type="entry name" value="FLAVIN-BINDING MONOOXYGENASE-LIKE PROTEIN (AFU_ORTHOLOGUE AFUA_4G09220)"/>
    <property type="match status" value="1"/>
</dbReference>
<dbReference type="PRINTS" id="PR00368">
    <property type="entry name" value="FADPNR"/>
</dbReference>
<dbReference type="GO" id="GO:0004497">
    <property type="term" value="F:monooxygenase activity"/>
    <property type="evidence" value="ECO:0007669"/>
    <property type="project" value="UniProtKB-KW"/>
</dbReference>
<reference evidence="2 3" key="1">
    <citation type="submission" date="2019-11" db="EMBL/GenBank/DDBJ databases">
        <title>Streptomyces typhae sp. nov., a novel endophytic actinomycete isolated from the root of cattail pollen (Typha angustifolia L.).</title>
        <authorList>
            <person name="Peng C."/>
        </authorList>
    </citation>
    <scope>NUCLEOTIDE SEQUENCE [LARGE SCALE GENOMIC DNA]</scope>
    <source>
        <strain evidence="3">p1417</strain>
    </source>
</reference>
<name>A0A6L6X6S3_9ACTN</name>
<comment type="caution">
    <text evidence="2">The sequence shown here is derived from an EMBL/GenBank/DDBJ whole genome shotgun (WGS) entry which is preliminary data.</text>
</comment>
<dbReference type="Proteomes" id="UP000483802">
    <property type="component" value="Unassembled WGS sequence"/>
</dbReference>
<proteinExistence type="predicted"/>
<keyword evidence="1" id="KW-0560">Oxidoreductase</keyword>
<sequence length="391" mass="41635">MAKTVAVIGAGPYGLSTAAHLRGRGLHVRIFGSPMASWVENMPAGMLLKSPPAASVLSAPEAGFTLSGYCRDAGEPLLDGDDRVPVETFVRYGRWFAEHAVSAVENVRVLKVDRRSDGYLLELSSGEEATAGAVVVASGTHNFAYVPRPLASWMAEGLVSHSSHHADPAKFAGQDVVVVGAGQSGQEGAALLHEAGARVRLLVRAPHLVFGRAPSPPPHWRPASPLGRSWGLYALARHAAAFRLLPAVARLHLARRAIGPFGAWWLQQRLERAVPVFLGQRVTHVRQDGRSLVLTLRDTNDETRTLATGHVVAATGYRVRVDALDFLAPQLRAGLARVGGFPALDAGFQSSVPGLYFTGIKAAATFGPLMRFTCGTRFAAPRLAVAVAARH</sequence>
<keyword evidence="2" id="KW-0503">Monooxygenase</keyword>
<evidence type="ECO:0000313" key="3">
    <source>
        <dbReference type="Proteomes" id="UP000483802"/>
    </source>
</evidence>
<dbReference type="PRINTS" id="PR00411">
    <property type="entry name" value="PNDRDTASEI"/>
</dbReference>
<accession>A0A6L6X6S3</accession>
<dbReference type="Gene3D" id="3.50.50.60">
    <property type="entry name" value="FAD/NAD(P)-binding domain"/>
    <property type="match status" value="1"/>
</dbReference>
<evidence type="ECO:0000256" key="1">
    <source>
        <dbReference type="ARBA" id="ARBA00023002"/>
    </source>
</evidence>
<evidence type="ECO:0000313" key="2">
    <source>
        <dbReference type="EMBL" id="MVO89260.1"/>
    </source>
</evidence>
<dbReference type="PANTHER" id="PTHR43539:SF91">
    <property type="entry name" value="FAD-DEPENDENT URATE HYDROXYLASE"/>
    <property type="match status" value="1"/>
</dbReference>
<dbReference type="InterPro" id="IPR050982">
    <property type="entry name" value="Auxin_biosynth/cation_transpt"/>
</dbReference>
<keyword evidence="3" id="KW-1185">Reference proteome</keyword>